<gene>
    <name evidence="1" type="ORF">COCCADRAFT_21736</name>
</gene>
<dbReference type="HOGENOM" id="CLU_927458_0_0_1"/>
<organism evidence="1 2">
    <name type="scientific">Cochliobolus carbonum (strain 26-R-13)</name>
    <name type="common">Maize leaf spot fungus</name>
    <name type="synonym">Bipolaris zeicola</name>
    <dbReference type="NCBI Taxonomy" id="930089"/>
    <lineage>
        <taxon>Eukaryota</taxon>
        <taxon>Fungi</taxon>
        <taxon>Dikarya</taxon>
        <taxon>Ascomycota</taxon>
        <taxon>Pezizomycotina</taxon>
        <taxon>Dothideomycetes</taxon>
        <taxon>Pleosporomycetidae</taxon>
        <taxon>Pleosporales</taxon>
        <taxon>Pleosporineae</taxon>
        <taxon>Pleosporaceae</taxon>
        <taxon>Bipolaris</taxon>
    </lineage>
</organism>
<dbReference type="GeneID" id="19145048"/>
<dbReference type="EMBL" id="KI964539">
    <property type="protein sequence ID" value="EUC39005.1"/>
    <property type="molecule type" value="Genomic_DNA"/>
</dbReference>
<dbReference type="AlphaFoldDB" id="W6YMG0"/>
<reference evidence="1 2" key="1">
    <citation type="journal article" date="2013" name="PLoS Genet.">
        <title>Comparative genome structure, secondary metabolite, and effector coding capacity across Cochliobolus pathogens.</title>
        <authorList>
            <person name="Condon B.J."/>
            <person name="Leng Y."/>
            <person name="Wu D."/>
            <person name="Bushley K.E."/>
            <person name="Ohm R.A."/>
            <person name="Otillar R."/>
            <person name="Martin J."/>
            <person name="Schackwitz W."/>
            <person name="Grimwood J."/>
            <person name="MohdZainudin N."/>
            <person name="Xue C."/>
            <person name="Wang R."/>
            <person name="Manning V.A."/>
            <person name="Dhillon B."/>
            <person name="Tu Z.J."/>
            <person name="Steffenson B.J."/>
            <person name="Salamov A."/>
            <person name="Sun H."/>
            <person name="Lowry S."/>
            <person name="LaButti K."/>
            <person name="Han J."/>
            <person name="Copeland A."/>
            <person name="Lindquist E."/>
            <person name="Barry K."/>
            <person name="Schmutz J."/>
            <person name="Baker S.E."/>
            <person name="Ciuffetti L.M."/>
            <person name="Grigoriev I.V."/>
            <person name="Zhong S."/>
            <person name="Turgeon B.G."/>
        </authorList>
    </citation>
    <scope>NUCLEOTIDE SEQUENCE [LARGE SCALE GENOMIC DNA]</scope>
    <source>
        <strain evidence="1 2">26-R-13</strain>
    </source>
</reference>
<protein>
    <submittedName>
        <fullName evidence="1">Uncharacterized protein</fullName>
    </submittedName>
</protein>
<name>W6YMG0_COCC2</name>
<evidence type="ECO:0000313" key="2">
    <source>
        <dbReference type="Proteomes" id="UP000053841"/>
    </source>
</evidence>
<dbReference type="Proteomes" id="UP000053841">
    <property type="component" value="Unassembled WGS sequence"/>
</dbReference>
<dbReference type="RefSeq" id="XP_007706681.1">
    <property type="nucleotide sequence ID" value="XM_007708491.1"/>
</dbReference>
<accession>W6YMG0</accession>
<evidence type="ECO:0000313" key="1">
    <source>
        <dbReference type="EMBL" id="EUC39005.1"/>
    </source>
</evidence>
<sequence length="300" mass="32758">MGEGLKKQDTGSKRLTWQPRRSLWNGAVARARRQLLAPVLASVRSETLVRRDRAPISKSDRPELALLQPWGVSSALPLADVAGQTAIVAGNQFARARRRACRVWWWMMDVAAAAAAVEEEEEEEEEVMKTKVGGGGQALAERRSPASTTTTTTYLLRHRQHMIASCYHDYDYDYRYLPPVVAGRSRWPATARHTQWSGRKADTGRKAGSRAAKRRAVDAVWSGEASVWGVGGLSADPVTGARAPAALHLHLGPQPHPSHTMSTRILGAEPSGTTTYSTYLLTYCTHSDLQPLAVALLTGA</sequence>
<dbReference type="KEGG" id="bze:COCCADRAFT_21736"/>
<keyword evidence="2" id="KW-1185">Reference proteome</keyword>
<proteinExistence type="predicted"/>